<dbReference type="GO" id="GO:0051287">
    <property type="term" value="F:NAD binding"/>
    <property type="evidence" value="ECO:0007669"/>
    <property type="project" value="InterPro"/>
</dbReference>
<dbReference type="PIRSF" id="PIRSF500136">
    <property type="entry name" value="UDP_ManNAc_DH"/>
    <property type="match status" value="1"/>
</dbReference>
<name>X1HJ33_9ZZZZ</name>
<feature type="domain" description="UDP-glucose/GDP-mannose dehydrogenase N-terminal" evidence="1">
    <location>
        <begin position="1"/>
        <end position="149"/>
    </location>
</feature>
<dbReference type="GO" id="GO:0016628">
    <property type="term" value="F:oxidoreductase activity, acting on the CH-CH group of donors, NAD or NADP as acceptor"/>
    <property type="evidence" value="ECO:0007669"/>
    <property type="project" value="InterPro"/>
</dbReference>
<dbReference type="InterPro" id="IPR001732">
    <property type="entry name" value="UDP-Glc/GDP-Man_DH_N"/>
</dbReference>
<dbReference type="Gene3D" id="3.40.50.720">
    <property type="entry name" value="NAD(P)-binding Rossmann-like Domain"/>
    <property type="match status" value="1"/>
</dbReference>
<dbReference type="PANTHER" id="PTHR43750:SF3">
    <property type="entry name" value="UDP-GLUCOSE 6-DEHYDROGENASE TUAD"/>
    <property type="match status" value="1"/>
</dbReference>
<dbReference type="InterPro" id="IPR036291">
    <property type="entry name" value="NAD(P)-bd_dom_sf"/>
</dbReference>
<dbReference type="PANTHER" id="PTHR43750">
    <property type="entry name" value="UDP-GLUCOSE 6-DEHYDROGENASE TUAD"/>
    <property type="match status" value="1"/>
</dbReference>
<evidence type="ECO:0000313" key="2">
    <source>
        <dbReference type="EMBL" id="GAH57055.1"/>
    </source>
</evidence>
<dbReference type="EMBL" id="BARU01022458">
    <property type="protein sequence ID" value="GAH57055.1"/>
    <property type="molecule type" value="Genomic_DNA"/>
</dbReference>
<gene>
    <name evidence="2" type="ORF">S03H2_36583</name>
</gene>
<comment type="caution">
    <text evidence="2">The sequence shown here is derived from an EMBL/GenBank/DDBJ whole genome shotgun (WGS) entry which is preliminary data.</text>
</comment>
<proteinExistence type="predicted"/>
<reference evidence="2" key="1">
    <citation type="journal article" date="2014" name="Front. Microbiol.">
        <title>High frequency of phylogenetically diverse reductive dehalogenase-homologous genes in deep subseafloor sedimentary metagenomes.</title>
        <authorList>
            <person name="Kawai M."/>
            <person name="Futagami T."/>
            <person name="Toyoda A."/>
            <person name="Takaki Y."/>
            <person name="Nishi S."/>
            <person name="Hori S."/>
            <person name="Arai W."/>
            <person name="Tsubouchi T."/>
            <person name="Morono Y."/>
            <person name="Uchiyama I."/>
            <person name="Ito T."/>
            <person name="Fujiyama A."/>
            <person name="Inagaki F."/>
            <person name="Takami H."/>
        </authorList>
    </citation>
    <scope>NUCLEOTIDE SEQUENCE</scope>
    <source>
        <strain evidence="2">Expedition CK06-06</strain>
    </source>
</reference>
<evidence type="ECO:0000259" key="1">
    <source>
        <dbReference type="Pfam" id="PF03721"/>
    </source>
</evidence>
<protein>
    <recommendedName>
        <fullName evidence="1">UDP-glucose/GDP-mannose dehydrogenase N-terminal domain-containing protein</fullName>
    </recommendedName>
</protein>
<dbReference type="Pfam" id="PF03721">
    <property type="entry name" value="UDPG_MGDP_dh_N"/>
    <property type="match status" value="1"/>
</dbReference>
<dbReference type="PIRSF" id="PIRSF000124">
    <property type="entry name" value="UDPglc_GDPman_dh"/>
    <property type="match status" value="1"/>
</dbReference>
<feature type="non-terminal residue" evidence="2">
    <location>
        <position position="149"/>
    </location>
</feature>
<dbReference type="InterPro" id="IPR028359">
    <property type="entry name" value="UDP_ManNAc/GlcNAc_DH"/>
</dbReference>
<accession>X1HJ33</accession>
<dbReference type="GO" id="GO:0000271">
    <property type="term" value="P:polysaccharide biosynthetic process"/>
    <property type="evidence" value="ECO:0007669"/>
    <property type="project" value="InterPro"/>
</dbReference>
<organism evidence="2">
    <name type="scientific">marine sediment metagenome</name>
    <dbReference type="NCBI Taxonomy" id="412755"/>
    <lineage>
        <taxon>unclassified sequences</taxon>
        <taxon>metagenomes</taxon>
        <taxon>ecological metagenomes</taxon>
    </lineage>
</organism>
<dbReference type="SUPFAM" id="SSF51735">
    <property type="entry name" value="NAD(P)-binding Rossmann-fold domains"/>
    <property type="match status" value="1"/>
</dbReference>
<dbReference type="AlphaFoldDB" id="X1HJ33"/>
<dbReference type="GO" id="GO:0016616">
    <property type="term" value="F:oxidoreductase activity, acting on the CH-OH group of donors, NAD or NADP as acceptor"/>
    <property type="evidence" value="ECO:0007669"/>
    <property type="project" value="InterPro"/>
</dbReference>
<sequence>MKICVVGAGYVGLVAGTCFADVGNQVICVDIDREKIDALSRGQLPIYEPGLEEMAKHNLASGRLTFTTNLTEAVEESLIIFLAVDTPPAADGSADLTNVLAVAEQIAKAMNGYKIIVVKSTVPVGTNKKLRQLIARNTHEPFDYASNPE</sequence>
<dbReference type="InterPro" id="IPR017476">
    <property type="entry name" value="UDP-Glc/GDP-Man"/>
</dbReference>